<evidence type="ECO:0000256" key="2">
    <source>
        <dbReference type="ARBA" id="ARBA00022490"/>
    </source>
</evidence>
<dbReference type="GO" id="GO:0005840">
    <property type="term" value="C:ribosome"/>
    <property type="evidence" value="ECO:0007669"/>
    <property type="project" value="UniProtKB-KW"/>
</dbReference>
<dbReference type="PANTHER" id="PTHR43648">
    <property type="entry name" value="ELECTRON TRANSFER FLAVOPROTEIN BETA SUBUNIT LYSINE METHYLTRANSFERASE"/>
    <property type="match status" value="1"/>
</dbReference>
<evidence type="ECO:0000256" key="6">
    <source>
        <dbReference type="HAMAP-Rule" id="MF_00735"/>
    </source>
</evidence>
<dbReference type="CDD" id="cd02440">
    <property type="entry name" value="AdoMet_MTases"/>
    <property type="match status" value="1"/>
</dbReference>
<dbReference type="Proteomes" id="UP000482295">
    <property type="component" value="Unassembled WGS sequence"/>
</dbReference>
<comment type="function">
    <text evidence="6">Methylates ribosomal protein L11.</text>
</comment>
<dbReference type="GO" id="GO:0032259">
    <property type="term" value="P:methylation"/>
    <property type="evidence" value="ECO:0007669"/>
    <property type="project" value="UniProtKB-KW"/>
</dbReference>
<keyword evidence="5 6" id="KW-0949">S-adenosyl-L-methionine</keyword>
<dbReference type="HAMAP" id="MF_00735">
    <property type="entry name" value="Methyltr_PrmA"/>
    <property type="match status" value="1"/>
</dbReference>
<name>A0A7C9HEY2_9BACT</name>
<evidence type="ECO:0000256" key="5">
    <source>
        <dbReference type="ARBA" id="ARBA00022691"/>
    </source>
</evidence>
<evidence type="ECO:0000256" key="4">
    <source>
        <dbReference type="ARBA" id="ARBA00022679"/>
    </source>
</evidence>
<dbReference type="AlphaFoldDB" id="A0A7C9HEY2"/>
<dbReference type="InterPro" id="IPR050078">
    <property type="entry name" value="Ribosomal_L11_MeTrfase_PrmA"/>
</dbReference>
<dbReference type="InterPro" id="IPR029063">
    <property type="entry name" value="SAM-dependent_MTases_sf"/>
</dbReference>
<dbReference type="GO" id="GO:0008276">
    <property type="term" value="F:protein methyltransferase activity"/>
    <property type="evidence" value="ECO:0007669"/>
    <property type="project" value="UniProtKB-UniRule"/>
</dbReference>
<keyword evidence="7" id="KW-0689">Ribosomal protein</keyword>
<comment type="subcellular location">
    <subcellularLocation>
        <location evidence="6">Cytoplasm</location>
    </subcellularLocation>
</comment>
<feature type="binding site" evidence="6">
    <location>
        <position position="181"/>
    </location>
    <ligand>
        <name>S-adenosyl-L-methionine</name>
        <dbReference type="ChEBI" id="CHEBI:59789"/>
    </ligand>
</feature>
<proteinExistence type="inferred from homology"/>
<comment type="similarity">
    <text evidence="1 6">Belongs to the methyltransferase superfamily. PrmA family.</text>
</comment>
<dbReference type="PIRSF" id="PIRSF000401">
    <property type="entry name" value="RPL11_MTase"/>
    <property type="match status" value="1"/>
</dbReference>
<dbReference type="PANTHER" id="PTHR43648:SF1">
    <property type="entry name" value="ELECTRON TRANSFER FLAVOPROTEIN BETA SUBUNIT LYSINE METHYLTRANSFERASE"/>
    <property type="match status" value="1"/>
</dbReference>
<dbReference type="InterPro" id="IPR004498">
    <property type="entry name" value="Ribosomal_PrmA_MeTrfase"/>
</dbReference>
<keyword evidence="3 6" id="KW-0489">Methyltransferase</keyword>
<accession>A0A7C9HEY2</accession>
<dbReference type="EC" id="2.1.1.-" evidence="6"/>
<dbReference type="Pfam" id="PF06325">
    <property type="entry name" value="PrmA"/>
    <property type="match status" value="1"/>
</dbReference>
<gene>
    <name evidence="6" type="primary">prmA</name>
    <name evidence="7" type="ORF">F0475_10115</name>
</gene>
<protein>
    <recommendedName>
        <fullName evidence="6">Ribosomal protein L11 methyltransferase</fullName>
        <shortName evidence="6">L11 Mtase</shortName>
        <ecNumber evidence="6">2.1.1.-</ecNumber>
    </recommendedName>
</protein>
<dbReference type="GO" id="GO:0005737">
    <property type="term" value="C:cytoplasm"/>
    <property type="evidence" value="ECO:0007669"/>
    <property type="project" value="UniProtKB-SubCell"/>
</dbReference>
<dbReference type="NCBIfam" id="NF001785">
    <property type="entry name" value="PRK00517.2-2"/>
    <property type="match status" value="1"/>
</dbReference>
<sequence length="288" mass="32288">MRYIQVEFTAKPDNQDIRDIIAALTGEIGFESFSDENGKLIGYCQEELFHAESLENTLQNFPIPDVEITFTASNVEDRNWNEEWEKAGFDPIIIDNQCAIVCGNKLEDANHQQNIESIPMKIVIDAKQAFGTGTHETTQMIVSLLLNQNLTGKRVLDCGCGTGILGIVAAKYGAKEVVAYDIDEWSVNNAQHNAELNEVELDVLEGDKRVLSHISGVFDFVLANINRNIILEDLSAFVSVMTTNSRIILSGFYEQDAEIILKEAKNLGLEECKRIMNHDWCCLLLEKI</sequence>
<reference evidence="7 8" key="1">
    <citation type="submission" date="2019-09" db="EMBL/GenBank/DDBJ databases">
        <title>Prevotella A2879 sp. nov., isolated from an abscess of a patient.</title>
        <authorList>
            <person name="Buhl M."/>
            <person name="Oberhettinger P."/>
        </authorList>
    </citation>
    <scope>NUCLEOTIDE SEQUENCE [LARGE SCALE GENOMIC DNA]</scope>
    <source>
        <strain evidence="7 8">A2879</strain>
    </source>
</reference>
<dbReference type="Gene3D" id="3.40.50.150">
    <property type="entry name" value="Vaccinia Virus protein VP39"/>
    <property type="match status" value="1"/>
</dbReference>
<keyword evidence="7" id="KW-0687">Ribonucleoprotein</keyword>
<dbReference type="RefSeq" id="WP_155716508.1">
    <property type="nucleotide sequence ID" value="NZ_VVIQ01000012.1"/>
</dbReference>
<keyword evidence="4 6" id="KW-0808">Transferase</keyword>
<keyword evidence="8" id="KW-1185">Reference proteome</keyword>
<keyword evidence="2 6" id="KW-0963">Cytoplasm</keyword>
<evidence type="ECO:0000256" key="1">
    <source>
        <dbReference type="ARBA" id="ARBA00009741"/>
    </source>
</evidence>
<feature type="binding site" evidence="6">
    <location>
        <position position="138"/>
    </location>
    <ligand>
        <name>S-adenosyl-L-methionine</name>
        <dbReference type="ChEBI" id="CHEBI:59789"/>
    </ligand>
</feature>
<evidence type="ECO:0000256" key="3">
    <source>
        <dbReference type="ARBA" id="ARBA00022603"/>
    </source>
</evidence>
<organism evidence="7 8">
    <name type="scientific">Prevotella vespertina</name>
    <dbReference type="NCBI Taxonomy" id="2608404"/>
    <lineage>
        <taxon>Bacteria</taxon>
        <taxon>Pseudomonadati</taxon>
        <taxon>Bacteroidota</taxon>
        <taxon>Bacteroidia</taxon>
        <taxon>Bacteroidales</taxon>
        <taxon>Prevotellaceae</taxon>
        <taxon>Prevotella</taxon>
    </lineage>
</organism>
<evidence type="ECO:0000313" key="8">
    <source>
        <dbReference type="Proteomes" id="UP000482295"/>
    </source>
</evidence>
<feature type="binding site" evidence="6">
    <location>
        <position position="159"/>
    </location>
    <ligand>
        <name>S-adenosyl-L-methionine</name>
        <dbReference type="ChEBI" id="CHEBI:59789"/>
    </ligand>
</feature>
<comment type="caution">
    <text evidence="7">The sequence shown here is derived from an EMBL/GenBank/DDBJ whole genome shotgun (WGS) entry which is preliminary data.</text>
</comment>
<feature type="binding site" evidence="6">
    <location>
        <position position="224"/>
    </location>
    <ligand>
        <name>S-adenosyl-L-methionine</name>
        <dbReference type="ChEBI" id="CHEBI:59789"/>
    </ligand>
</feature>
<evidence type="ECO:0000313" key="7">
    <source>
        <dbReference type="EMBL" id="MUL28643.1"/>
    </source>
</evidence>
<dbReference type="SUPFAM" id="SSF53335">
    <property type="entry name" value="S-adenosyl-L-methionine-dependent methyltransferases"/>
    <property type="match status" value="1"/>
</dbReference>
<dbReference type="EMBL" id="VVIQ01000012">
    <property type="protein sequence ID" value="MUL28643.1"/>
    <property type="molecule type" value="Genomic_DNA"/>
</dbReference>
<comment type="catalytic activity">
    <reaction evidence="6">
        <text>L-lysyl-[protein] + 3 S-adenosyl-L-methionine = N(6),N(6),N(6)-trimethyl-L-lysyl-[protein] + 3 S-adenosyl-L-homocysteine + 3 H(+)</text>
        <dbReference type="Rhea" id="RHEA:54192"/>
        <dbReference type="Rhea" id="RHEA-COMP:9752"/>
        <dbReference type="Rhea" id="RHEA-COMP:13826"/>
        <dbReference type="ChEBI" id="CHEBI:15378"/>
        <dbReference type="ChEBI" id="CHEBI:29969"/>
        <dbReference type="ChEBI" id="CHEBI:57856"/>
        <dbReference type="ChEBI" id="CHEBI:59789"/>
        <dbReference type="ChEBI" id="CHEBI:61961"/>
    </reaction>
</comment>